<organism evidence="2 3">
    <name type="scientific">Acer saccharum</name>
    <name type="common">Sugar maple</name>
    <dbReference type="NCBI Taxonomy" id="4024"/>
    <lineage>
        <taxon>Eukaryota</taxon>
        <taxon>Viridiplantae</taxon>
        <taxon>Streptophyta</taxon>
        <taxon>Embryophyta</taxon>
        <taxon>Tracheophyta</taxon>
        <taxon>Spermatophyta</taxon>
        <taxon>Magnoliopsida</taxon>
        <taxon>eudicotyledons</taxon>
        <taxon>Gunneridae</taxon>
        <taxon>Pentapetalae</taxon>
        <taxon>rosids</taxon>
        <taxon>malvids</taxon>
        <taxon>Sapindales</taxon>
        <taxon>Sapindaceae</taxon>
        <taxon>Hippocastanoideae</taxon>
        <taxon>Acereae</taxon>
        <taxon>Acer</taxon>
    </lineage>
</organism>
<proteinExistence type="predicted"/>
<gene>
    <name evidence="2" type="ORF">LWI29_007281</name>
</gene>
<dbReference type="Proteomes" id="UP001168877">
    <property type="component" value="Unassembled WGS sequence"/>
</dbReference>
<comment type="caution">
    <text evidence="2">The sequence shown here is derived from an EMBL/GenBank/DDBJ whole genome shotgun (WGS) entry which is preliminary data.</text>
</comment>
<evidence type="ECO:0000313" key="2">
    <source>
        <dbReference type="EMBL" id="KAK0575800.1"/>
    </source>
</evidence>
<dbReference type="AlphaFoldDB" id="A0AA39VDA0"/>
<name>A0AA39VDA0_ACESA</name>
<keyword evidence="3" id="KW-1185">Reference proteome</keyword>
<dbReference type="EMBL" id="JAUESC010000386">
    <property type="protein sequence ID" value="KAK0575800.1"/>
    <property type="molecule type" value="Genomic_DNA"/>
</dbReference>
<feature type="compositionally biased region" description="Acidic residues" evidence="1">
    <location>
        <begin position="55"/>
        <end position="79"/>
    </location>
</feature>
<protein>
    <submittedName>
        <fullName evidence="2">Uncharacterized protein</fullName>
    </submittedName>
</protein>
<accession>A0AA39VDA0</accession>
<reference evidence="2" key="1">
    <citation type="journal article" date="2022" name="Plant J.">
        <title>Strategies of tolerance reflected in two North American maple genomes.</title>
        <authorList>
            <person name="McEvoy S.L."/>
            <person name="Sezen U.U."/>
            <person name="Trouern-Trend A."/>
            <person name="McMahon S.M."/>
            <person name="Schaberg P.G."/>
            <person name="Yang J."/>
            <person name="Wegrzyn J.L."/>
            <person name="Swenson N.G."/>
        </authorList>
    </citation>
    <scope>NUCLEOTIDE SEQUENCE</scope>
    <source>
        <strain evidence="2">NS2018</strain>
    </source>
</reference>
<evidence type="ECO:0000256" key="1">
    <source>
        <dbReference type="SAM" id="MobiDB-lite"/>
    </source>
</evidence>
<sequence length="85" mass="9639">MKCSVEHNTENNVVLKFSYSVHLPRRSLWTGVKVFPMVEVKKNKAKKGSEIDLEVEAEAEAEEAMDAETEDDEGDDELDQIPTWA</sequence>
<evidence type="ECO:0000313" key="3">
    <source>
        <dbReference type="Proteomes" id="UP001168877"/>
    </source>
</evidence>
<reference evidence="2" key="2">
    <citation type="submission" date="2023-06" db="EMBL/GenBank/DDBJ databases">
        <authorList>
            <person name="Swenson N.G."/>
            <person name="Wegrzyn J.L."/>
            <person name="Mcevoy S.L."/>
        </authorList>
    </citation>
    <scope>NUCLEOTIDE SEQUENCE</scope>
    <source>
        <strain evidence="2">NS2018</strain>
        <tissue evidence="2">Leaf</tissue>
    </source>
</reference>
<feature type="region of interest" description="Disordered" evidence="1">
    <location>
        <begin position="55"/>
        <end position="85"/>
    </location>
</feature>